<dbReference type="InterPro" id="IPR043128">
    <property type="entry name" value="Rev_trsase/Diguanyl_cyclase"/>
</dbReference>
<dbReference type="FunFam" id="3.30.70.270:FF:000001">
    <property type="entry name" value="Diguanylate cyclase domain protein"/>
    <property type="match status" value="1"/>
</dbReference>
<dbReference type="InterPro" id="IPR029787">
    <property type="entry name" value="Nucleotide_cyclase"/>
</dbReference>
<reference evidence="5 6" key="1">
    <citation type="submission" date="2017-09" db="EMBL/GenBank/DDBJ databases">
        <title>Genomics of the genus Arcobacter.</title>
        <authorList>
            <person name="Perez-Cataluna A."/>
            <person name="Figueras M.J."/>
            <person name="Salas-Masso N."/>
        </authorList>
    </citation>
    <scope>NUCLEOTIDE SEQUENCE [LARGE SCALE GENOMIC DNA]</scope>
    <source>
        <strain evidence="5 6">CECT 7837</strain>
    </source>
</reference>
<dbReference type="AlphaFoldDB" id="A0AA94JTG7"/>
<protein>
    <recommendedName>
        <fullName evidence="1">diguanylate cyclase</fullName>
        <ecNumber evidence="1">2.7.7.65</ecNumber>
    </recommendedName>
</protein>
<dbReference type="Proteomes" id="UP000290588">
    <property type="component" value="Unassembled WGS sequence"/>
</dbReference>
<dbReference type="InterPro" id="IPR000160">
    <property type="entry name" value="GGDEF_dom"/>
</dbReference>
<dbReference type="GO" id="GO:0052621">
    <property type="term" value="F:diguanylate cyclase activity"/>
    <property type="evidence" value="ECO:0007669"/>
    <property type="project" value="UniProtKB-EC"/>
</dbReference>
<organism evidence="5 6">
    <name type="scientific">Arcobacter ellisii</name>
    <dbReference type="NCBI Taxonomy" id="913109"/>
    <lineage>
        <taxon>Bacteria</taxon>
        <taxon>Pseudomonadati</taxon>
        <taxon>Campylobacterota</taxon>
        <taxon>Epsilonproteobacteria</taxon>
        <taxon>Campylobacterales</taxon>
        <taxon>Arcobacteraceae</taxon>
        <taxon>Arcobacter</taxon>
    </lineage>
</organism>
<sequence>MTMKNKNFLIYFTVAVVFCFTLFIIKYINDTRNDYQKISEKILFQQASTLFNNIVTIRKWSSDHGAIYVKAHEGIKPNPYLPDNHTYTKDDELLIKINPAWMTRQISEISNAKEKYYFKITSLNPINPKNIPDEFEKRALKHLQKNKNDLYYTSLGNEKYDFMGSLKIEPSCLNCHTNQNYVVGDVIGGLRVSIPIDHYKENVEIVDSKTNILYFVTFFTSIVFIVIITFTIHSIYTRELNIMKLNKTLENKVNQRTKELREANKKLLEISTTDYLTNLSNRRYFFEMGNKTFHLAKREKSKFSIICIDIDFFKHINDTYGHNIGDEVLKYIANKMSKSIRKSDIVARTGGEEFTILLNNTDENSAFILAEKLRTSVENSVYKTDDLMIQVTISLGISELRQEDEDLDSIISRADRALYIAKKDNRNRTVIYRF</sequence>
<feature type="transmembrane region" description="Helical" evidence="3">
    <location>
        <begin position="7"/>
        <end position="28"/>
    </location>
</feature>
<evidence type="ECO:0000313" key="5">
    <source>
        <dbReference type="EMBL" id="RXI29234.1"/>
    </source>
</evidence>
<dbReference type="EC" id="2.7.7.65" evidence="1"/>
<evidence type="ECO:0000256" key="1">
    <source>
        <dbReference type="ARBA" id="ARBA00012528"/>
    </source>
</evidence>
<keyword evidence="3" id="KW-0812">Transmembrane</keyword>
<comment type="caution">
    <text evidence="5">The sequence shown here is derived from an EMBL/GenBank/DDBJ whole genome shotgun (WGS) entry which is preliminary data.</text>
</comment>
<dbReference type="SUPFAM" id="SSF55073">
    <property type="entry name" value="Nucleotide cyclase"/>
    <property type="match status" value="1"/>
</dbReference>
<feature type="transmembrane region" description="Helical" evidence="3">
    <location>
        <begin position="212"/>
        <end position="236"/>
    </location>
</feature>
<dbReference type="CDD" id="cd01949">
    <property type="entry name" value="GGDEF"/>
    <property type="match status" value="1"/>
</dbReference>
<keyword evidence="3" id="KW-0472">Membrane</keyword>
<dbReference type="EMBL" id="NXIG01000013">
    <property type="protein sequence ID" value="RXI29234.1"/>
    <property type="molecule type" value="Genomic_DNA"/>
</dbReference>
<evidence type="ECO:0000259" key="4">
    <source>
        <dbReference type="PROSITE" id="PS50887"/>
    </source>
</evidence>
<keyword evidence="3" id="KW-1133">Transmembrane helix</keyword>
<dbReference type="NCBIfam" id="TIGR00254">
    <property type="entry name" value="GGDEF"/>
    <property type="match status" value="1"/>
</dbReference>
<feature type="domain" description="GGDEF" evidence="4">
    <location>
        <begin position="301"/>
        <end position="434"/>
    </location>
</feature>
<accession>A0AA94JTG7</accession>
<comment type="catalytic activity">
    <reaction evidence="2">
        <text>2 GTP = 3',3'-c-di-GMP + 2 diphosphate</text>
        <dbReference type="Rhea" id="RHEA:24898"/>
        <dbReference type="ChEBI" id="CHEBI:33019"/>
        <dbReference type="ChEBI" id="CHEBI:37565"/>
        <dbReference type="ChEBI" id="CHEBI:58805"/>
        <dbReference type="EC" id="2.7.7.65"/>
    </reaction>
</comment>
<dbReference type="PANTHER" id="PTHR45138">
    <property type="entry name" value="REGULATORY COMPONENTS OF SENSORY TRANSDUCTION SYSTEM"/>
    <property type="match status" value="1"/>
</dbReference>
<proteinExistence type="predicted"/>
<evidence type="ECO:0000256" key="2">
    <source>
        <dbReference type="ARBA" id="ARBA00034247"/>
    </source>
</evidence>
<dbReference type="InterPro" id="IPR050469">
    <property type="entry name" value="Diguanylate_Cyclase"/>
</dbReference>
<dbReference type="SMART" id="SM00267">
    <property type="entry name" value="GGDEF"/>
    <property type="match status" value="1"/>
</dbReference>
<evidence type="ECO:0000256" key="3">
    <source>
        <dbReference type="SAM" id="Phobius"/>
    </source>
</evidence>
<evidence type="ECO:0000313" key="6">
    <source>
        <dbReference type="Proteomes" id="UP000290588"/>
    </source>
</evidence>
<dbReference type="PROSITE" id="PS50887">
    <property type="entry name" value="GGDEF"/>
    <property type="match status" value="1"/>
</dbReference>
<dbReference type="Pfam" id="PF00990">
    <property type="entry name" value="GGDEF"/>
    <property type="match status" value="1"/>
</dbReference>
<dbReference type="Pfam" id="PF11845">
    <property type="entry name" value="Tll0287-like"/>
    <property type="match status" value="1"/>
</dbReference>
<gene>
    <name evidence="5" type="ORF">CP962_11700</name>
</gene>
<name>A0AA94JTG7_9BACT</name>
<dbReference type="Gene3D" id="3.30.70.270">
    <property type="match status" value="1"/>
</dbReference>
<dbReference type="PANTHER" id="PTHR45138:SF9">
    <property type="entry name" value="DIGUANYLATE CYCLASE DGCM-RELATED"/>
    <property type="match status" value="1"/>
</dbReference>
<dbReference type="InterPro" id="IPR021796">
    <property type="entry name" value="Tll0287-like_dom"/>
</dbReference>